<keyword evidence="1" id="KW-0812">Transmembrane</keyword>
<comment type="caution">
    <text evidence="2">The sequence shown here is derived from an EMBL/GenBank/DDBJ whole genome shotgun (WGS) entry which is preliminary data.</text>
</comment>
<keyword evidence="1" id="KW-1133">Transmembrane helix</keyword>
<feature type="transmembrane region" description="Helical" evidence="1">
    <location>
        <begin position="64"/>
        <end position="82"/>
    </location>
</feature>
<evidence type="ECO:0000256" key="1">
    <source>
        <dbReference type="SAM" id="Phobius"/>
    </source>
</evidence>
<reference evidence="2 3" key="1">
    <citation type="submission" date="2019-02" db="EMBL/GenBank/DDBJ databases">
        <title>Draft Genome Sequence of Streptomyces sp. AM-2504, identified by 16S rRNA comparative analysis as a Streptomyces Kasugaensis strain.</title>
        <authorList>
            <person name="Napolioni V."/>
            <person name="Giuliodori A.M."/>
            <person name="Spurio R."/>
            <person name="Fabbretti A."/>
        </authorList>
    </citation>
    <scope>NUCLEOTIDE SEQUENCE [LARGE SCALE GENOMIC DNA]</scope>
    <source>
        <strain evidence="2 3">AM-2504</strain>
    </source>
</reference>
<name>A0A4Q9I0N6_STRKA</name>
<organism evidence="2 3">
    <name type="scientific">Streptomyces kasugaensis</name>
    <dbReference type="NCBI Taxonomy" id="1946"/>
    <lineage>
        <taxon>Bacteria</taxon>
        <taxon>Bacillati</taxon>
        <taxon>Actinomycetota</taxon>
        <taxon>Actinomycetes</taxon>
        <taxon>Kitasatosporales</taxon>
        <taxon>Streptomycetaceae</taxon>
        <taxon>Streptomyces</taxon>
    </lineage>
</organism>
<keyword evidence="1" id="KW-0472">Membrane</keyword>
<keyword evidence="3" id="KW-1185">Reference proteome</keyword>
<dbReference type="EMBL" id="SIXH01000021">
    <property type="protein sequence ID" value="TBO60935.1"/>
    <property type="molecule type" value="Genomic_DNA"/>
</dbReference>
<dbReference type="Proteomes" id="UP000292452">
    <property type="component" value="Unassembled WGS sequence"/>
</dbReference>
<dbReference type="AlphaFoldDB" id="A0A4Q9I0N6"/>
<evidence type="ECO:0000313" key="2">
    <source>
        <dbReference type="EMBL" id="TBO60935.1"/>
    </source>
</evidence>
<evidence type="ECO:0000313" key="3">
    <source>
        <dbReference type="Proteomes" id="UP000292452"/>
    </source>
</evidence>
<feature type="transmembrane region" description="Helical" evidence="1">
    <location>
        <begin position="21"/>
        <end position="44"/>
    </location>
</feature>
<accession>A0A4Q9I0N6</accession>
<sequence length="88" mass="9569">MAGKSGRSARSDRSASPWVSVKGVAITSRAVGLVVLAVAGVWFIAGNTQSVRIRLWVPTVWAPLWLVLAITAVVALAFGWFLHRRRSR</sequence>
<dbReference type="RefSeq" id="WP_052859468.1">
    <property type="nucleotide sequence ID" value="NZ_NDXL01000002.1"/>
</dbReference>
<proteinExistence type="predicted"/>
<gene>
    <name evidence="2" type="ORF">EYS09_03985</name>
</gene>
<protein>
    <submittedName>
        <fullName evidence="2">LapA family protein</fullName>
    </submittedName>
</protein>